<evidence type="ECO:0000256" key="5">
    <source>
        <dbReference type="SAM" id="MobiDB-lite"/>
    </source>
</evidence>
<dbReference type="EMBL" id="FAOZ01000005">
    <property type="protein sequence ID" value="CUU55615.1"/>
    <property type="molecule type" value="Genomic_DNA"/>
</dbReference>
<evidence type="ECO:0000313" key="9">
    <source>
        <dbReference type="Proteomes" id="UP000198802"/>
    </source>
</evidence>
<dbReference type="GO" id="GO:0022857">
    <property type="term" value="F:transmembrane transporter activity"/>
    <property type="evidence" value="ECO:0007669"/>
    <property type="project" value="InterPro"/>
</dbReference>
<feature type="transmembrane region" description="Helical" evidence="6">
    <location>
        <begin position="457"/>
        <end position="477"/>
    </location>
</feature>
<feature type="transmembrane region" description="Helical" evidence="6">
    <location>
        <begin position="200"/>
        <end position="219"/>
    </location>
</feature>
<feature type="transmembrane region" description="Helical" evidence="6">
    <location>
        <begin position="115"/>
        <end position="137"/>
    </location>
</feature>
<evidence type="ECO:0000256" key="4">
    <source>
        <dbReference type="ARBA" id="ARBA00023136"/>
    </source>
</evidence>
<keyword evidence="3 6" id="KW-1133">Transmembrane helix</keyword>
<keyword evidence="2 6" id="KW-0812">Transmembrane</keyword>
<feature type="transmembrane region" description="Helical" evidence="6">
    <location>
        <begin position="172"/>
        <end position="194"/>
    </location>
</feature>
<gene>
    <name evidence="8" type="ORF">Ga0074812_105267</name>
</gene>
<dbReference type="PROSITE" id="PS50850">
    <property type="entry name" value="MFS"/>
    <property type="match status" value="1"/>
</dbReference>
<feature type="compositionally biased region" description="Basic and acidic residues" evidence="5">
    <location>
        <begin position="8"/>
        <end position="23"/>
    </location>
</feature>
<reference evidence="9" key="1">
    <citation type="submission" date="2015-11" db="EMBL/GenBank/DDBJ databases">
        <authorList>
            <person name="Varghese N."/>
        </authorList>
    </citation>
    <scope>NUCLEOTIDE SEQUENCE [LARGE SCALE GENOMIC DNA]</scope>
    <source>
        <strain evidence="9">DSM 45899</strain>
    </source>
</reference>
<dbReference type="GO" id="GO:0005886">
    <property type="term" value="C:plasma membrane"/>
    <property type="evidence" value="ECO:0007669"/>
    <property type="project" value="UniProtKB-SubCell"/>
</dbReference>
<dbReference type="SUPFAM" id="SSF103473">
    <property type="entry name" value="MFS general substrate transporter"/>
    <property type="match status" value="1"/>
</dbReference>
<dbReference type="InterPro" id="IPR011701">
    <property type="entry name" value="MFS"/>
</dbReference>
<proteinExistence type="predicted"/>
<evidence type="ECO:0000256" key="3">
    <source>
        <dbReference type="ARBA" id="ARBA00022989"/>
    </source>
</evidence>
<dbReference type="PANTHER" id="PTHR23501:SF154">
    <property type="entry name" value="MULTIDRUG-EFFLUX TRANSPORTER RV1634-RELATED"/>
    <property type="match status" value="1"/>
</dbReference>
<feature type="transmembrane region" description="Helical" evidence="6">
    <location>
        <begin position="432"/>
        <end position="451"/>
    </location>
</feature>
<dbReference type="PANTHER" id="PTHR23501">
    <property type="entry name" value="MAJOR FACILITATOR SUPERFAMILY"/>
    <property type="match status" value="1"/>
</dbReference>
<feature type="transmembrane region" description="Helical" evidence="6">
    <location>
        <begin position="143"/>
        <end position="160"/>
    </location>
</feature>
<accession>A0A0S4QKL3</accession>
<evidence type="ECO:0000256" key="2">
    <source>
        <dbReference type="ARBA" id="ARBA00022692"/>
    </source>
</evidence>
<feature type="transmembrane region" description="Helical" evidence="6">
    <location>
        <begin position="359"/>
        <end position="380"/>
    </location>
</feature>
<dbReference type="Pfam" id="PF07690">
    <property type="entry name" value="MFS_1"/>
    <property type="match status" value="1"/>
</dbReference>
<feature type="region of interest" description="Disordered" evidence="5">
    <location>
        <begin position="1"/>
        <end position="43"/>
    </location>
</feature>
<dbReference type="InterPro" id="IPR036259">
    <property type="entry name" value="MFS_trans_sf"/>
</dbReference>
<dbReference type="RefSeq" id="WP_091274357.1">
    <property type="nucleotide sequence ID" value="NZ_FAOZ01000005.1"/>
</dbReference>
<evidence type="ECO:0000259" key="7">
    <source>
        <dbReference type="PROSITE" id="PS50850"/>
    </source>
</evidence>
<feature type="transmembrane region" description="Helical" evidence="6">
    <location>
        <begin position="48"/>
        <end position="71"/>
    </location>
</feature>
<feature type="transmembrane region" description="Helical" evidence="6">
    <location>
        <begin position="83"/>
        <end position="103"/>
    </location>
</feature>
<comment type="subcellular location">
    <subcellularLocation>
        <location evidence="1">Cell membrane</location>
        <topology evidence="1">Multi-pass membrane protein</topology>
    </subcellularLocation>
</comment>
<dbReference type="InterPro" id="IPR020846">
    <property type="entry name" value="MFS_dom"/>
</dbReference>
<dbReference type="Proteomes" id="UP000198802">
    <property type="component" value="Unassembled WGS sequence"/>
</dbReference>
<evidence type="ECO:0000313" key="8">
    <source>
        <dbReference type="EMBL" id="CUU55615.1"/>
    </source>
</evidence>
<dbReference type="Gene3D" id="1.20.1250.20">
    <property type="entry name" value="MFS general substrate transporter like domains"/>
    <property type="match status" value="1"/>
</dbReference>
<organism evidence="8 9">
    <name type="scientific">Parafrankia irregularis</name>
    <dbReference type="NCBI Taxonomy" id="795642"/>
    <lineage>
        <taxon>Bacteria</taxon>
        <taxon>Bacillati</taxon>
        <taxon>Actinomycetota</taxon>
        <taxon>Actinomycetes</taxon>
        <taxon>Frankiales</taxon>
        <taxon>Frankiaceae</taxon>
        <taxon>Parafrankia</taxon>
    </lineage>
</organism>
<evidence type="ECO:0000256" key="1">
    <source>
        <dbReference type="ARBA" id="ARBA00004651"/>
    </source>
</evidence>
<feature type="domain" description="Major facilitator superfamily (MFS) profile" evidence="7">
    <location>
        <begin position="49"/>
        <end position="485"/>
    </location>
</feature>
<dbReference type="AlphaFoldDB" id="A0A0S4QKL3"/>
<protein>
    <submittedName>
        <fullName evidence="8">Predicted arabinose efflux permease, MFS family</fullName>
    </submittedName>
</protein>
<feature type="transmembrane region" description="Helical" evidence="6">
    <location>
        <begin position="386"/>
        <end position="411"/>
    </location>
</feature>
<keyword evidence="9" id="KW-1185">Reference proteome</keyword>
<name>A0A0S4QKL3_9ACTN</name>
<keyword evidence="4 6" id="KW-0472">Membrane</keyword>
<sequence length="495" mass="49475">MSASNRSPENEPPEHRSTEHGSTERGPSGRGSRGQTADPTPWDPRLRALTLGLVSTVTLIAFEAMAVITVLPKVAEDLSGLSLYGWTTSGFFLGLLVGVVIAGAESDRVGAARPLTAGLVLFGAGLAVAALAPNMWILVAGRVLQGLGGGAVPAILYATIGRAYPEPQRPRMFAVTATAWVLPGLIGPATAALVAEHAGWRWVFGGLIPLVAVAGTGTVRALRGVPAPTTVDVAPTAPRLIAALRVSVGAGLVLAGLTGRSAPGLALIAVGSVLAYQPLRALLPAGTLRARPGIAAAVAARGLLTFAFFGTDTFVPLAITAARHEPTIVASAAVTAVTVTWTTGSWTQARLAGRVPGRVLIGTGLLAVSAGTAGFALVLVDAVALAVPIACWAVTGLGMGLAYSPIASLVLAETPPERHGTASSAVTLSDNLGTALGTGLGGAAVAASEAANGTPDLGLATVFGLTVIVAALGALVVRRAPSRIFPAADSTPAAS</sequence>
<evidence type="ECO:0000256" key="6">
    <source>
        <dbReference type="SAM" id="Phobius"/>
    </source>
</evidence>